<dbReference type="VEuPathDB" id="FungiDB:PC110_g22420"/>
<dbReference type="EMBL" id="RCMI01001133">
    <property type="protein sequence ID" value="KAG2889987.1"/>
    <property type="molecule type" value="Genomic_DNA"/>
</dbReference>
<dbReference type="EMBL" id="MJFZ01002021">
    <property type="protein sequence ID" value="RAW21137.1"/>
    <property type="molecule type" value="Genomic_DNA"/>
</dbReference>
<evidence type="ECO:0000313" key="4">
    <source>
        <dbReference type="EMBL" id="KAG2889987.1"/>
    </source>
</evidence>
<dbReference type="Proteomes" id="UP000697107">
    <property type="component" value="Unassembled WGS sequence"/>
</dbReference>
<feature type="coiled-coil region" evidence="1">
    <location>
        <begin position="41"/>
        <end position="108"/>
    </location>
</feature>
<dbReference type="Proteomes" id="UP000760860">
    <property type="component" value="Unassembled WGS sequence"/>
</dbReference>
<dbReference type="EMBL" id="RCML01003362">
    <property type="protein sequence ID" value="KAG2955699.1"/>
    <property type="molecule type" value="Genomic_DNA"/>
</dbReference>
<dbReference type="Proteomes" id="UP000735874">
    <property type="component" value="Unassembled WGS sequence"/>
</dbReference>
<dbReference type="VEuPathDB" id="FungiDB:PC110_g22590"/>
<dbReference type="VEuPathDB" id="FungiDB:PC110_g19744"/>
<evidence type="ECO:0000256" key="1">
    <source>
        <dbReference type="SAM" id="Coils"/>
    </source>
</evidence>
<keyword evidence="11" id="KW-1185">Reference proteome</keyword>
<dbReference type="OrthoDB" id="89536at2759"/>
<dbReference type="AlphaFoldDB" id="A0A329RJG3"/>
<dbReference type="VEuPathDB" id="FungiDB:PC110_g22651"/>
<dbReference type="EMBL" id="MJFZ01002244">
    <property type="protein sequence ID" value="RAW20906.1"/>
    <property type="molecule type" value="Genomic_DNA"/>
</dbReference>
<dbReference type="Proteomes" id="UP000736787">
    <property type="component" value="Unassembled WGS sequence"/>
</dbReference>
<proteinExistence type="predicted"/>
<evidence type="ECO:0000313" key="9">
    <source>
        <dbReference type="EMBL" id="RAW21137.1"/>
    </source>
</evidence>
<evidence type="ECO:0000313" key="10">
    <source>
        <dbReference type="EMBL" id="RAW23826.1"/>
    </source>
</evidence>
<dbReference type="EMBL" id="RCMK01003284">
    <property type="protein sequence ID" value="KAG2875731.1"/>
    <property type="molecule type" value="Genomic_DNA"/>
</dbReference>
<accession>A0A329RJG3</accession>
<dbReference type="EMBL" id="RCMG01003146">
    <property type="protein sequence ID" value="KAG2803101.1"/>
    <property type="molecule type" value="Genomic_DNA"/>
</dbReference>
<evidence type="ECO:0000313" key="11">
    <source>
        <dbReference type="Proteomes" id="UP000251314"/>
    </source>
</evidence>
<evidence type="ECO:0000313" key="8">
    <source>
        <dbReference type="EMBL" id="RAW20967.1"/>
    </source>
</evidence>
<dbReference type="EMBL" id="MJFZ01002182">
    <property type="protein sequence ID" value="RAW20967.1"/>
    <property type="molecule type" value="Genomic_DNA"/>
</dbReference>
<dbReference type="Proteomes" id="UP000774804">
    <property type="component" value="Unassembled WGS sequence"/>
</dbReference>
<evidence type="ECO:0000313" key="6">
    <source>
        <dbReference type="EMBL" id="KAG3201919.1"/>
    </source>
</evidence>
<dbReference type="Proteomes" id="UP000251314">
    <property type="component" value="Unassembled WGS sequence"/>
</dbReference>
<keyword evidence="1" id="KW-0175">Coiled coil</keyword>
<evidence type="ECO:0000313" key="5">
    <source>
        <dbReference type="EMBL" id="KAG2955699.1"/>
    </source>
</evidence>
<protein>
    <submittedName>
        <fullName evidence="10">Uncharacterized protein</fullName>
    </submittedName>
</protein>
<comment type="caution">
    <text evidence="10">The sequence shown here is derived from an EMBL/GenBank/DDBJ whole genome shotgun (WGS) entry which is preliminary data.</text>
</comment>
<evidence type="ECO:0000313" key="3">
    <source>
        <dbReference type="EMBL" id="KAG2875731.1"/>
    </source>
</evidence>
<sequence>MLTLTTVDFADVADIVSDAWALEDKGEQKRRLHRIEMVKFRRKKKAKQEDLRGEYRRLEKHAKEVTATVRAFASCSSRAEPKTRAAQLRELFVEIEDLRQQNGALHKQVGLHRDFTQVLLEAEQPNAQEDESVLPPTDELSGWRVRFPSGGPSFHFHPFARETFDSVMDSCTSSLASDPPTVNLGGEFLGWNVLHATITSTVDDHSLVAKSRFTKRIRRSLLEVDEVMSKEDRNSWPVIVTPMNWSGITGRASVQVLQEFDDNTCVLVHNAQGSTNLRYICLVRRHRWTERDGKPVITYTMRIADSEANKRSRTAEADEGEVQWVTEGGAQLTIAEVDDGSVDVVYDHWGGCESALHAQYLFVQWAHYALHWEQMVLPSNLLPAERTM</sequence>
<organism evidence="10 11">
    <name type="scientific">Phytophthora cactorum</name>
    <dbReference type="NCBI Taxonomy" id="29920"/>
    <lineage>
        <taxon>Eukaryota</taxon>
        <taxon>Sar</taxon>
        <taxon>Stramenopiles</taxon>
        <taxon>Oomycota</taxon>
        <taxon>Peronosporomycetes</taxon>
        <taxon>Peronosporales</taxon>
        <taxon>Peronosporaceae</taxon>
        <taxon>Phytophthora</taxon>
    </lineage>
</organism>
<reference evidence="2" key="2">
    <citation type="submission" date="2018-10" db="EMBL/GenBank/DDBJ databases">
        <title>Effector identification in a new, highly contiguous assembly of the strawberry crown rot pathogen Phytophthora cactorum.</title>
        <authorList>
            <person name="Armitage A.D."/>
            <person name="Nellist C.F."/>
            <person name="Bates H."/>
            <person name="Vickerstaff R.J."/>
            <person name="Harrison R.J."/>
        </authorList>
    </citation>
    <scope>NUCLEOTIDE SEQUENCE</scope>
    <source>
        <strain evidence="2">15-7</strain>
        <strain evidence="4">4032</strain>
        <strain evidence="3">4040</strain>
        <strain evidence="5">P415</strain>
        <strain evidence="6">P421</strain>
    </source>
</reference>
<gene>
    <name evidence="10" type="ORF">PC110_g19744</name>
    <name evidence="9" type="ORF">PC110_g22420</name>
    <name evidence="8" type="ORF">PC110_g22590</name>
    <name evidence="7" type="ORF">PC110_g22651</name>
    <name evidence="2" type="ORF">PC113_g24428</name>
    <name evidence="4" type="ORF">PC115_g19597</name>
    <name evidence="3" type="ORF">PC117_g27379</name>
    <name evidence="5" type="ORF">PC118_g24721</name>
    <name evidence="6" type="ORF">PC129_g23384</name>
</gene>
<dbReference type="EMBL" id="MJFZ01000984">
    <property type="protein sequence ID" value="RAW23826.1"/>
    <property type="molecule type" value="Genomic_DNA"/>
</dbReference>
<dbReference type="EMBL" id="RCMV01002630">
    <property type="protein sequence ID" value="KAG3201919.1"/>
    <property type="molecule type" value="Genomic_DNA"/>
</dbReference>
<name>A0A329RJG3_9STRA</name>
<evidence type="ECO:0000313" key="2">
    <source>
        <dbReference type="EMBL" id="KAG2803101.1"/>
    </source>
</evidence>
<evidence type="ECO:0000313" key="7">
    <source>
        <dbReference type="EMBL" id="RAW20906.1"/>
    </source>
</evidence>
<reference evidence="10 11" key="1">
    <citation type="submission" date="2018-01" db="EMBL/GenBank/DDBJ databases">
        <title>Draft genome of the strawberry crown rot pathogen Phytophthora cactorum.</title>
        <authorList>
            <person name="Armitage A.D."/>
            <person name="Lysoe E."/>
            <person name="Nellist C.F."/>
            <person name="Harrison R.J."/>
            <person name="Brurberg M.B."/>
        </authorList>
    </citation>
    <scope>NUCLEOTIDE SEQUENCE [LARGE SCALE GENOMIC DNA]</scope>
    <source>
        <strain evidence="10 11">10300</strain>
    </source>
</reference>